<dbReference type="InterPro" id="IPR027486">
    <property type="entry name" value="Ribosomal_uS10_dom"/>
</dbReference>
<name>C2FY09_SPHSI</name>
<evidence type="ECO:0000256" key="2">
    <source>
        <dbReference type="ARBA" id="ARBA00023274"/>
    </source>
</evidence>
<sequence length="56" mass="6296">MSQRIRIKLKSYDYNLVDKSAEKIVKTVKPTGAVVSGPIPLPTEEKNLYGITFTTR</sequence>
<dbReference type="AlphaFoldDB" id="C2FY09"/>
<dbReference type="GO" id="GO:1990904">
    <property type="term" value="C:ribonucleoprotein complex"/>
    <property type="evidence" value="ECO:0007669"/>
    <property type="project" value="UniProtKB-KW"/>
</dbReference>
<dbReference type="GO" id="GO:0003723">
    <property type="term" value="F:RNA binding"/>
    <property type="evidence" value="ECO:0007669"/>
    <property type="project" value="InterPro"/>
</dbReference>
<evidence type="ECO:0000256" key="1">
    <source>
        <dbReference type="ARBA" id="ARBA00022980"/>
    </source>
</evidence>
<evidence type="ECO:0000259" key="3">
    <source>
        <dbReference type="Pfam" id="PF00338"/>
    </source>
</evidence>
<dbReference type="Proteomes" id="UP000006241">
    <property type="component" value="Unassembled WGS sequence"/>
</dbReference>
<reference evidence="4 5" key="1">
    <citation type="submission" date="2009-01" db="EMBL/GenBank/DDBJ databases">
        <authorList>
            <person name="Qin X."/>
            <person name="Bachman B."/>
            <person name="Battles P."/>
            <person name="Bell A."/>
            <person name="Bess C."/>
            <person name="Bickham C."/>
            <person name="Chaboub L."/>
            <person name="Chen D."/>
            <person name="Coyle M."/>
            <person name="Deiros D.R."/>
            <person name="Dinh H."/>
            <person name="Forbes L."/>
            <person name="Fowler G."/>
            <person name="Francisco L."/>
            <person name="Fu Q."/>
            <person name="Gubbala S."/>
            <person name="Hale W."/>
            <person name="Han Y."/>
            <person name="Hemphill L."/>
            <person name="Highlander S.K."/>
            <person name="Hirani K."/>
            <person name="Hogues M."/>
            <person name="Jackson L."/>
            <person name="Jakkamsetti A."/>
            <person name="Javaid M."/>
            <person name="Jiang H."/>
            <person name="Korchina V."/>
            <person name="Kovar C."/>
            <person name="Lara F."/>
            <person name="Lee S."/>
            <person name="Mata R."/>
            <person name="Mathew T."/>
            <person name="Moen C."/>
            <person name="Morales K."/>
            <person name="Munidasa M."/>
            <person name="Nazareth L."/>
            <person name="Ngo R."/>
            <person name="Nguyen L."/>
            <person name="Okwuonu G."/>
            <person name="Ongeri F."/>
            <person name="Patil S."/>
            <person name="Petrosino J."/>
            <person name="Pham C."/>
            <person name="Pham P."/>
            <person name="Pu L.-L."/>
            <person name="Puazo M."/>
            <person name="Raj R."/>
            <person name="Reid J."/>
            <person name="Rouhana J."/>
            <person name="Saada N."/>
            <person name="Shang Y."/>
            <person name="Simmons D."/>
            <person name="Thornton R."/>
            <person name="Warren J."/>
            <person name="Weissenberger G."/>
            <person name="Zhang J."/>
            <person name="Zhang L."/>
            <person name="Zhou C."/>
            <person name="Zhu D."/>
            <person name="Muzny D."/>
            <person name="Worley K."/>
            <person name="Gibbs R."/>
        </authorList>
    </citation>
    <scope>NUCLEOTIDE SEQUENCE [LARGE SCALE GENOMIC DNA]</scope>
    <source>
        <strain evidence="4 5">ATCC 33300</strain>
    </source>
</reference>
<dbReference type="PROSITE" id="PS00361">
    <property type="entry name" value="RIBOSOMAL_S10"/>
    <property type="match status" value="1"/>
</dbReference>
<evidence type="ECO:0000313" key="5">
    <source>
        <dbReference type="Proteomes" id="UP000006241"/>
    </source>
</evidence>
<dbReference type="InterPro" id="IPR036838">
    <property type="entry name" value="Ribosomal_uS10_dom_sf"/>
</dbReference>
<accession>C2FY09</accession>
<dbReference type="Pfam" id="PF00338">
    <property type="entry name" value="Ribosomal_S10"/>
    <property type="match status" value="1"/>
</dbReference>
<keyword evidence="2" id="KW-0687">Ribonucleoprotein</keyword>
<feature type="domain" description="Small ribosomal subunit protein uS10" evidence="3">
    <location>
        <begin position="6"/>
        <end position="47"/>
    </location>
</feature>
<dbReference type="GO" id="GO:0003735">
    <property type="term" value="F:structural constituent of ribosome"/>
    <property type="evidence" value="ECO:0007669"/>
    <property type="project" value="InterPro"/>
</dbReference>
<evidence type="ECO:0000313" key="4">
    <source>
        <dbReference type="EMBL" id="EEI92062.1"/>
    </source>
</evidence>
<protein>
    <submittedName>
        <fullName evidence="4">Ribosomal protein S10p/S20e</fullName>
    </submittedName>
</protein>
<dbReference type="InterPro" id="IPR018268">
    <property type="entry name" value="Ribosomal_uS10_CS"/>
</dbReference>
<dbReference type="Gene3D" id="3.30.70.600">
    <property type="entry name" value="Ribosomal protein S10 domain"/>
    <property type="match status" value="1"/>
</dbReference>
<keyword evidence="1 4" id="KW-0689">Ribosomal protein</keyword>
<dbReference type="GO" id="GO:0006412">
    <property type="term" value="P:translation"/>
    <property type="evidence" value="ECO:0007669"/>
    <property type="project" value="InterPro"/>
</dbReference>
<dbReference type="EMBL" id="ACHB01000052">
    <property type="protein sequence ID" value="EEI92062.1"/>
    <property type="molecule type" value="Genomic_DNA"/>
</dbReference>
<dbReference type="HOGENOM" id="CLU_122625_3_0_10"/>
<organism evidence="4 5">
    <name type="scientific">Sphingobacterium spiritivorum ATCC 33300</name>
    <dbReference type="NCBI Taxonomy" id="525372"/>
    <lineage>
        <taxon>Bacteria</taxon>
        <taxon>Pseudomonadati</taxon>
        <taxon>Bacteroidota</taxon>
        <taxon>Sphingobacteriia</taxon>
        <taxon>Sphingobacteriales</taxon>
        <taxon>Sphingobacteriaceae</taxon>
        <taxon>Sphingobacterium</taxon>
    </lineage>
</organism>
<dbReference type="GO" id="GO:0005840">
    <property type="term" value="C:ribosome"/>
    <property type="evidence" value="ECO:0007669"/>
    <property type="project" value="UniProtKB-KW"/>
</dbReference>
<dbReference type="SUPFAM" id="SSF54999">
    <property type="entry name" value="Ribosomal protein S10"/>
    <property type="match status" value="1"/>
</dbReference>
<comment type="caution">
    <text evidence="4">The sequence shown here is derived from an EMBL/GenBank/DDBJ whole genome shotgun (WGS) entry which is preliminary data.</text>
</comment>
<proteinExistence type="predicted"/>
<gene>
    <name evidence="4" type="ORF">HMPREF0765_2215</name>
</gene>